<sequence length="186" mass="21647">MIRINLIPREARPDRTIYYQLFLGIVVLCVALLVCVYEYMSLNKQINDLKIDIAEKRETLKKLEYVRNKVAEFEAKKQLLIKKKETIENLQKIQKGPVVMLMELNRARPQNQIWLTDVNMVGENLIKLRGVGLSYSSIGDFMNELEKRPIFKNVKLETSTKEVSSGRQIYKFSINFNVEMQSVEGS</sequence>
<accession>A0A1F7RP16</accession>
<dbReference type="InterPro" id="IPR007813">
    <property type="entry name" value="PilN"/>
</dbReference>
<keyword evidence="1" id="KW-0175">Coiled coil</keyword>
<name>A0A1F7RP16_9BACT</name>
<evidence type="ECO:0000313" key="3">
    <source>
        <dbReference type="EMBL" id="OGL43299.1"/>
    </source>
</evidence>
<feature type="transmembrane region" description="Helical" evidence="2">
    <location>
        <begin position="21"/>
        <end position="40"/>
    </location>
</feature>
<dbReference type="PANTHER" id="PTHR40278:SF1">
    <property type="entry name" value="DNA UTILIZATION PROTEIN HOFN"/>
    <property type="match status" value="1"/>
</dbReference>
<dbReference type="AlphaFoldDB" id="A0A1F7RP16"/>
<keyword evidence="2" id="KW-0472">Membrane</keyword>
<evidence type="ECO:0000256" key="2">
    <source>
        <dbReference type="SAM" id="Phobius"/>
    </source>
</evidence>
<dbReference type="EMBL" id="MGDD01000281">
    <property type="protein sequence ID" value="OGL43299.1"/>
    <property type="molecule type" value="Genomic_DNA"/>
</dbReference>
<protein>
    <recommendedName>
        <fullName evidence="5">Fimbrial assembly protein</fullName>
    </recommendedName>
</protein>
<evidence type="ECO:0008006" key="5">
    <source>
        <dbReference type="Google" id="ProtNLM"/>
    </source>
</evidence>
<keyword evidence="2" id="KW-1133">Transmembrane helix</keyword>
<gene>
    <name evidence="3" type="ORF">A2161_20430</name>
</gene>
<evidence type="ECO:0000256" key="1">
    <source>
        <dbReference type="SAM" id="Coils"/>
    </source>
</evidence>
<dbReference type="Proteomes" id="UP000179266">
    <property type="component" value="Unassembled WGS sequence"/>
</dbReference>
<organism evidence="3 4">
    <name type="scientific">Candidatus Schekmanbacteria bacterium RBG_13_48_7</name>
    <dbReference type="NCBI Taxonomy" id="1817878"/>
    <lineage>
        <taxon>Bacteria</taxon>
        <taxon>Candidatus Schekmaniibacteriota</taxon>
    </lineage>
</organism>
<dbReference type="InterPro" id="IPR052534">
    <property type="entry name" value="Extracell_DNA_Util/SecSys_Comp"/>
</dbReference>
<feature type="coiled-coil region" evidence="1">
    <location>
        <begin position="39"/>
        <end position="90"/>
    </location>
</feature>
<reference evidence="3 4" key="1">
    <citation type="journal article" date="2016" name="Nat. Commun.">
        <title>Thousands of microbial genomes shed light on interconnected biogeochemical processes in an aquifer system.</title>
        <authorList>
            <person name="Anantharaman K."/>
            <person name="Brown C.T."/>
            <person name="Hug L.A."/>
            <person name="Sharon I."/>
            <person name="Castelle C.J."/>
            <person name="Probst A.J."/>
            <person name="Thomas B.C."/>
            <person name="Singh A."/>
            <person name="Wilkins M.J."/>
            <person name="Karaoz U."/>
            <person name="Brodie E.L."/>
            <person name="Williams K.H."/>
            <person name="Hubbard S.S."/>
            <person name="Banfield J.F."/>
        </authorList>
    </citation>
    <scope>NUCLEOTIDE SEQUENCE [LARGE SCALE GENOMIC DNA]</scope>
</reference>
<evidence type="ECO:0000313" key="4">
    <source>
        <dbReference type="Proteomes" id="UP000179266"/>
    </source>
</evidence>
<dbReference type="PANTHER" id="PTHR40278">
    <property type="entry name" value="DNA UTILIZATION PROTEIN HOFN"/>
    <property type="match status" value="1"/>
</dbReference>
<keyword evidence="2" id="KW-0812">Transmembrane</keyword>
<dbReference type="Pfam" id="PF05137">
    <property type="entry name" value="PilN"/>
    <property type="match status" value="1"/>
</dbReference>
<comment type="caution">
    <text evidence="3">The sequence shown here is derived from an EMBL/GenBank/DDBJ whole genome shotgun (WGS) entry which is preliminary data.</text>
</comment>
<proteinExistence type="predicted"/>